<keyword evidence="2" id="KW-1185">Reference proteome</keyword>
<proteinExistence type="predicted"/>
<dbReference type="RefSeq" id="XP_007765788.1">
    <property type="nucleotide sequence ID" value="XM_007767598.1"/>
</dbReference>
<dbReference type="AlphaFoldDB" id="A0A5M3MZ94"/>
<evidence type="ECO:0000313" key="2">
    <source>
        <dbReference type="Proteomes" id="UP000053558"/>
    </source>
</evidence>
<accession>A0A5M3MZ94</accession>
<gene>
    <name evidence="1" type="ORF">CONPUDRAFT_119388</name>
</gene>
<sequence length="197" mass="22668">MSFISDQTWPSELKVLFETFRHHTPIGICGETRYHGPSNSLLNYCFDNPRFHFVVVPRHPSLNSPRESDAFIRLYFAVYDQNNRPVFFADVRDDVWLGSPAARSRADGQVRERYDDLLTCCPIPVLHGVSIIGTKARFYTAQSKDRVILPRRVPRDPAKALSAEYLTGEWELDILSQEGFDRVKEVVTYIKDQCSVL</sequence>
<organism evidence="1 2">
    <name type="scientific">Coniophora puteana (strain RWD-64-598)</name>
    <name type="common">Brown rot fungus</name>
    <dbReference type="NCBI Taxonomy" id="741705"/>
    <lineage>
        <taxon>Eukaryota</taxon>
        <taxon>Fungi</taxon>
        <taxon>Dikarya</taxon>
        <taxon>Basidiomycota</taxon>
        <taxon>Agaricomycotina</taxon>
        <taxon>Agaricomycetes</taxon>
        <taxon>Agaricomycetidae</taxon>
        <taxon>Boletales</taxon>
        <taxon>Coniophorineae</taxon>
        <taxon>Coniophoraceae</taxon>
        <taxon>Coniophora</taxon>
    </lineage>
</organism>
<evidence type="ECO:0008006" key="3">
    <source>
        <dbReference type="Google" id="ProtNLM"/>
    </source>
</evidence>
<comment type="caution">
    <text evidence="1">The sequence shown here is derived from an EMBL/GenBank/DDBJ whole genome shotgun (WGS) entry which is preliminary data.</text>
</comment>
<protein>
    <recommendedName>
        <fullName evidence="3">Fungal-type protein kinase domain-containing protein</fullName>
    </recommendedName>
</protein>
<reference evidence="2" key="1">
    <citation type="journal article" date="2012" name="Science">
        <title>The Paleozoic origin of enzymatic lignin decomposition reconstructed from 31 fungal genomes.</title>
        <authorList>
            <person name="Floudas D."/>
            <person name="Binder M."/>
            <person name="Riley R."/>
            <person name="Barry K."/>
            <person name="Blanchette R.A."/>
            <person name="Henrissat B."/>
            <person name="Martinez A.T."/>
            <person name="Otillar R."/>
            <person name="Spatafora J.W."/>
            <person name="Yadav J.S."/>
            <person name="Aerts A."/>
            <person name="Benoit I."/>
            <person name="Boyd A."/>
            <person name="Carlson A."/>
            <person name="Copeland A."/>
            <person name="Coutinho P.M."/>
            <person name="de Vries R.P."/>
            <person name="Ferreira P."/>
            <person name="Findley K."/>
            <person name="Foster B."/>
            <person name="Gaskell J."/>
            <person name="Glotzer D."/>
            <person name="Gorecki P."/>
            <person name="Heitman J."/>
            <person name="Hesse C."/>
            <person name="Hori C."/>
            <person name="Igarashi K."/>
            <person name="Jurgens J.A."/>
            <person name="Kallen N."/>
            <person name="Kersten P."/>
            <person name="Kohler A."/>
            <person name="Kuees U."/>
            <person name="Kumar T.K.A."/>
            <person name="Kuo A."/>
            <person name="LaButti K."/>
            <person name="Larrondo L.F."/>
            <person name="Lindquist E."/>
            <person name="Ling A."/>
            <person name="Lombard V."/>
            <person name="Lucas S."/>
            <person name="Lundell T."/>
            <person name="Martin R."/>
            <person name="McLaughlin D.J."/>
            <person name="Morgenstern I."/>
            <person name="Morin E."/>
            <person name="Murat C."/>
            <person name="Nagy L.G."/>
            <person name="Nolan M."/>
            <person name="Ohm R.A."/>
            <person name="Patyshakuliyeva A."/>
            <person name="Rokas A."/>
            <person name="Ruiz-Duenas F.J."/>
            <person name="Sabat G."/>
            <person name="Salamov A."/>
            <person name="Samejima M."/>
            <person name="Schmutz J."/>
            <person name="Slot J.C."/>
            <person name="St John F."/>
            <person name="Stenlid J."/>
            <person name="Sun H."/>
            <person name="Sun S."/>
            <person name="Syed K."/>
            <person name="Tsang A."/>
            <person name="Wiebenga A."/>
            <person name="Young D."/>
            <person name="Pisabarro A."/>
            <person name="Eastwood D.C."/>
            <person name="Martin F."/>
            <person name="Cullen D."/>
            <person name="Grigoriev I.V."/>
            <person name="Hibbett D.S."/>
        </authorList>
    </citation>
    <scope>NUCLEOTIDE SEQUENCE [LARGE SCALE GENOMIC DNA]</scope>
    <source>
        <strain evidence="2">RWD-64-598 SS2</strain>
    </source>
</reference>
<dbReference type="KEGG" id="cput:CONPUDRAFT_119388"/>
<dbReference type="Proteomes" id="UP000053558">
    <property type="component" value="Unassembled WGS sequence"/>
</dbReference>
<dbReference type="GeneID" id="19199466"/>
<dbReference type="OrthoDB" id="2689786at2759"/>
<dbReference type="EMBL" id="JH711575">
    <property type="protein sequence ID" value="EIW83941.1"/>
    <property type="molecule type" value="Genomic_DNA"/>
</dbReference>
<name>A0A5M3MZ94_CONPW</name>
<evidence type="ECO:0000313" key="1">
    <source>
        <dbReference type="EMBL" id="EIW83941.1"/>
    </source>
</evidence>
<dbReference type="OMA" id="IFSICRQ"/>